<name>A0AC34RT62_9BILA</name>
<organism evidence="1 2">
    <name type="scientific">Panagrolaimus sp. JU765</name>
    <dbReference type="NCBI Taxonomy" id="591449"/>
    <lineage>
        <taxon>Eukaryota</taxon>
        <taxon>Metazoa</taxon>
        <taxon>Ecdysozoa</taxon>
        <taxon>Nematoda</taxon>
        <taxon>Chromadorea</taxon>
        <taxon>Rhabditida</taxon>
        <taxon>Tylenchina</taxon>
        <taxon>Panagrolaimomorpha</taxon>
        <taxon>Panagrolaimoidea</taxon>
        <taxon>Panagrolaimidae</taxon>
        <taxon>Panagrolaimus</taxon>
    </lineage>
</organism>
<proteinExistence type="predicted"/>
<accession>A0AC34RT62</accession>
<dbReference type="WBParaSite" id="JU765_v2.g9840.t1">
    <property type="protein sequence ID" value="JU765_v2.g9840.t1"/>
    <property type="gene ID" value="JU765_v2.g9840"/>
</dbReference>
<evidence type="ECO:0000313" key="1">
    <source>
        <dbReference type="Proteomes" id="UP000887576"/>
    </source>
</evidence>
<sequence>AIKFVKEEIFNFGGNPWQITLFGESAGSASVAAHTFSPISQNLFQQAILQSGSVLTCFDGALGFQNISVHWAEKLCNFTVDDWNRRNYSMLWNCLSNMDYGMFLPLDSQLILGWNMVQDDLFLPDVPRVLAAKRPNIPVIYGNCRDEWALFEMDFMR</sequence>
<evidence type="ECO:0000313" key="2">
    <source>
        <dbReference type="WBParaSite" id="JU765_v2.g9840.t1"/>
    </source>
</evidence>
<reference evidence="2" key="1">
    <citation type="submission" date="2022-11" db="UniProtKB">
        <authorList>
            <consortium name="WormBaseParasite"/>
        </authorList>
    </citation>
    <scope>IDENTIFICATION</scope>
</reference>
<dbReference type="Proteomes" id="UP000887576">
    <property type="component" value="Unplaced"/>
</dbReference>
<protein>
    <submittedName>
        <fullName evidence="2">Carboxylic ester hydrolase</fullName>
    </submittedName>
</protein>